<evidence type="ECO:0000313" key="2">
    <source>
        <dbReference type="EMBL" id="EGI60902.1"/>
    </source>
</evidence>
<gene>
    <name evidence="2" type="ORF">G5I_10820</name>
</gene>
<dbReference type="InParanoid" id="F4WXW6"/>
<dbReference type="AlphaFoldDB" id="F4WXW6"/>
<accession>F4WXW6</accession>
<dbReference type="Proteomes" id="UP000007755">
    <property type="component" value="Unassembled WGS sequence"/>
</dbReference>
<evidence type="ECO:0000313" key="3">
    <source>
        <dbReference type="Proteomes" id="UP000007755"/>
    </source>
</evidence>
<keyword evidence="3" id="KW-1185">Reference proteome</keyword>
<dbReference type="EMBL" id="GL888434">
    <property type="protein sequence ID" value="EGI60902.1"/>
    <property type="molecule type" value="Genomic_DNA"/>
</dbReference>
<evidence type="ECO:0000256" key="1">
    <source>
        <dbReference type="SAM" id="MobiDB-lite"/>
    </source>
</evidence>
<dbReference type="OrthoDB" id="7553133at2759"/>
<organism evidence="3">
    <name type="scientific">Acromyrmex echinatior</name>
    <name type="common">Panamanian leafcutter ant</name>
    <name type="synonym">Acromyrmex octospinosus echinatior</name>
    <dbReference type="NCBI Taxonomy" id="103372"/>
    <lineage>
        <taxon>Eukaryota</taxon>
        <taxon>Metazoa</taxon>
        <taxon>Ecdysozoa</taxon>
        <taxon>Arthropoda</taxon>
        <taxon>Hexapoda</taxon>
        <taxon>Insecta</taxon>
        <taxon>Pterygota</taxon>
        <taxon>Neoptera</taxon>
        <taxon>Endopterygota</taxon>
        <taxon>Hymenoptera</taxon>
        <taxon>Apocrita</taxon>
        <taxon>Aculeata</taxon>
        <taxon>Formicoidea</taxon>
        <taxon>Formicidae</taxon>
        <taxon>Myrmicinae</taxon>
        <taxon>Acromyrmex</taxon>
    </lineage>
</organism>
<proteinExistence type="predicted"/>
<name>F4WXW6_ACREC</name>
<feature type="region of interest" description="Disordered" evidence="1">
    <location>
        <begin position="236"/>
        <end position="262"/>
    </location>
</feature>
<protein>
    <submittedName>
        <fullName evidence="2">Uncharacterized protein</fullName>
    </submittedName>
</protein>
<sequence length="287" mass="31939">MALGDAICMREADYRDDRKTDAIVTRIDGKPMIIHGGIVSRLFHENGISEFAGIPIRELPQNFVTSATGTLNGFKTYIENLLTNFNQRMNIPEYSILHRITHGNIWPNVANPAPIVPSRIIPPRPIGNYKGIGDSIGAASAAAANSAASRRLAKYSSIKIANVYTGVLFLLTAVRKSSNLKEMNNPKFAPRVKAQIQRKNEERHEFVKMASLKCVVILSLLMMMLAHCNAHHENGNPEMSPLPDNIFEPTSSPSDDEIVNSKTDKPEIKPRMLYASIKLVYNDFNMH</sequence>
<reference evidence="2" key="1">
    <citation type="submission" date="2011-02" db="EMBL/GenBank/DDBJ databases">
        <title>The genome of the leaf-cutting ant Acromyrmex echinatior suggests key adaptations to social evolution and fungus farming.</title>
        <authorList>
            <person name="Nygaard S."/>
            <person name="Zhang G."/>
        </authorList>
    </citation>
    <scope>NUCLEOTIDE SEQUENCE</scope>
</reference>